<sequence length="310" mass="32536">MLSLLAIVLPIFALILAGWLARRTGALGPHATGELNRYVVYLALPALLFDVVANAHWAELWQPDFIGAFGLGAAVVFVGTVLLRLRRRPLADAAIDGLNAGYANTGFIGFPLAAALYGQGALPATLVATILTVCVLFAIALVLIETGLQEERHPRRMLASIGGRLARNPLLVAPVLGALVLLAGQQVPTPVESFLKLLGASASPCALVALGLFLAEPRTMQASARRTVAGLVALKLVAQPLLTWALATQLFHLPPPQAHVAVLLAALPTGTGPFMVAEFYRREASVTSSVVLASTVLSLLTLTAYLACVH</sequence>
<dbReference type="EMBL" id="LLXU01000075">
    <property type="protein sequence ID" value="KRG43371.1"/>
    <property type="molecule type" value="Genomic_DNA"/>
</dbReference>
<comment type="subcellular location">
    <subcellularLocation>
        <location evidence="1">Cell membrane</location>
        <topology evidence="1">Multi-pass membrane protein</topology>
    </subcellularLocation>
</comment>
<comment type="caution">
    <text evidence="9">The sequence shown here is derived from an EMBL/GenBank/DDBJ whole genome shotgun (WGS) entry which is preliminary data.</text>
</comment>
<dbReference type="GO" id="GO:0005886">
    <property type="term" value="C:plasma membrane"/>
    <property type="evidence" value="ECO:0007669"/>
    <property type="project" value="UniProtKB-SubCell"/>
</dbReference>
<feature type="transmembrane region" description="Helical" evidence="8">
    <location>
        <begin position="258"/>
        <end position="277"/>
    </location>
</feature>
<feature type="transmembrane region" description="Helical" evidence="8">
    <location>
        <begin position="289"/>
        <end position="307"/>
    </location>
</feature>
<evidence type="ECO:0000313" key="10">
    <source>
        <dbReference type="Proteomes" id="UP000051802"/>
    </source>
</evidence>
<keyword evidence="5 8" id="KW-0812">Transmembrane</keyword>
<evidence type="ECO:0000313" key="9">
    <source>
        <dbReference type="EMBL" id="KRG43371.1"/>
    </source>
</evidence>
<keyword evidence="3" id="KW-0813">Transport</keyword>
<protein>
    <submittedName>
        <fullName evidence="9">Transporter</fullName>
    </submittedName>
</protein>
<feature type="transmembrane region" description="Helical" evidence="8">
    <location>
        <begin position="97"/>
        <end position="118"/>
    </location>
</feature>
<evidence type="ECO:0000256" key="8">
    <source>
        <dbReference type="SAM" id="Phobius"/>
    </source>
</evidence>
<proteinExistence type="inferred from homology"/>
<dbReference type="InterPro" id="IPR038770">
    <property type="entry name" value="Na+/solute_symporter_sf"/>
</dbReference>
<feature type="transmembrane region" description="Helical" evidence="8">
    <location>
        <begin position="65"/>
        <end position="85"/>
    </location>
</feature>
<dbReference type="AlphaFoldDB" id="A0A0R0AEC2"/>
<evidence type="ECO:0000256" key="3">
    <source>
        <dbReference type="ARBA" id="ARBA00022448"/>
    </source>
</evidence>
<feature type="transmembrane region" description="Helical" evidence="8">
    <location>
        <begin position="124"/>
        <end position="144"/>
    </location>
</feature>
<accession>A0A0R0AEC2</accession>
<evidence type="ECO:0000256" key="1">
    <source>
        <dbReference type="ARBA" id="ARBA00004651"/>
    </source>
</evidence>
<keyword evidence="7 8" id="KW-0472">Membrane</keyword>
<evidence type="ECO:0000256" key="5">
    <source>
        <dbReference type="ARBA" id="ARBA00022692"/>
    </source>
</evidence>
<gene>
    <name evidence="9" type="ORF">ARC20_10010</name>
</gene>
<dbReference type="RefSeq" id="WP_057646455.1">
    <property type="nucleotide sequence ID" value="NZ_LLXU01000075.1"/>
</dbReference>
<keyword evidence="4" id="KW-1003">Cell membrane</keyword>
<dbReference type="InterPro" id="IPR004776">
    <property type="entry name" value="Mem_transp_PIN-like"/>
</dbReference>
<dbReference type="PANTHER" id="PTHR36838">
    <property type="entry name" value="AUXIN EFFLUX CARRIER FAMILY PROTEIN"/>
    <property type="match status" value="1"/>
</dbReference>
<dbReference type="Proteomes" id="UP000051802">
    <property type="component" value="Unassembled WGS sequence"/>
</dbReference>
<dbReference type="Gene3D" id="1.20.1530.20">
    <property type="match status" value="1"/>
</dbReference>
<name>A0A0R0AEC2_9GAMM</name>
<organism evidence="9 10">
    <name type="scientific">Stenotrophomonas panacihumi</name>
    <dbReference type="NCBI Taxonomy" id="676599"/>
    <lineage>
        <taxon>Bacteria</taxon>
        <taxon>Pseudomonadati</taxon>
        <taxon>Pseudomonadota</taxon>
        <taxon>Gammaproteobacteria</taxon>
        <taxon>Lysobacterales</taxon>
        <taxon>Lysobacteraceae</taxon>
        <taxon>Stenotrophomonas</taxon>
    </lineage>
</organism>
<keyword evidence="6 8" id="KW-1133">Transmembrane helix</keyword>
<keyword evidence="10" id="KW-1185">Reference proteome</keyword>
<reference evidence="9 10" key="1">
    <citation type="submission" date="2015-10" db="EMBL/GenBank/DDBJ databases">
        <title>Genome sequencing and analysis of members of genus Stenotrophomonas.</title>
        <authorList>
            <person name="Patil P.P."/>
            <person name="Midha S."/>
            <person name="Patil P.B."/>
        </authorList>
    </citation>
    <scope>NUCLEOTIDE SEQUENCE [LARGE SCALE GENOMIC DNA]</scope>
    <source>
        <strain evidence="9 10">JCM 16536</strain>
    </source>
</reference>
<dbReference type="GO" id="GO:0055085">
    <property type="term" value="P:transmembrane transport"/>
    <property type="evidence" value="ECO:0007669"/>
    <property type="project" value="InterPro"/>
</dbReference>
<dbReference type="OrthoDB" id="9810457at2"/>
<feature type="transmembrane region" description="Helical" evidence="8">
    <location>
        <begin position="165"/>
        <end position="185"/>
    </location>
</feature>
<dbReference type="PANTHER" id="PTHR36838:SF3">
    <property type="entry name" value="TRANSPORTER AUXIN EFFLUX CARRIER EC FAMILY"/>
    <property type="match status" value="1"/>
</dbReference>
<evidence type="ECO:0000256" key="7">
    <source>
        <dbReference type="ARBA" id="ARBA00023136"/>
    </source>
</evidence>
<evidence type="ECO:0000256" key="6">
    <source>
        <dbReference type="ARBA" id="ARBA00022989"/>
    </source>
</evidence>
<dbReference type="STRING" id="676599.ARC20_10010"/>
<evidence type="ECO:0000256" key="2">
    <source>
        <dbReference type="ARBA" id="ARBA00010145"/>
    </source>
</evidence>
<evidence type="ECO:0000256" key="4">
    <source>
        <dbReference type="ARBA" id="ARBA00022475"/>
    </source>
</evidence>
<feature type="transmembrane region" description="Helical" evidence="8">
    <location>
        <begin position="197"/>
        <end position="215"/>
    </location>
</feature>
<dbReference type="Pfam" id="PF03547">
    <property type="entry name" value="Mem_trans"/>
    <property type="match status" value="1"/>
</dbReference>
<feature type="transmembrane region" description="Helical" evidence="8">
    <location>
        <begin position="227"/>
        <end position="246"/>
    </location>
</feature>
<comment type="similarity">
    <text evidence="2">Belongs to the auxin efflux carrier (TC 2.A.69) family.</text>
</comment>